<evidence type="ECO:0000256" key="5">
    <source>
        <dbReference type="ARBA" id="ARBA00048462"/>
    </source>
</evidence>
<proteinExistence type="inferred from homology"/>
<dbReference type="NCBIfam" id="TIGR00128">
    <property type="entry name" value="fabD"/>
    <property type="match status" value="1"/>
</dbReference>
<dbReference type="GO" id="GO:0005829">
    <property type="term" value="C:cytosol"/>
    <property type="evidence" value="ECO:0007669"/>
    <property type="project" value="TreeGrafter"/>
</dbReference>
<evidence type="ECO:0000256" key="4">
    <source>
        <dbReference type="ARBA" id="ARBA00023315"/>
    </source>
</evidence>
<dbReference type="FunFam" id="3.30.70.250:FF:000001">
    <property type="entry name" value="Malonyl CoA-acyl carrier protein transacylase"/>
    <property type="match status" value="1"/>
</dbReference>
<comment type="catalytic activity">
    <reaction evidence="5 6">
        <text>holo-[ACP] + malonyl-CoA = malonyl-[ACP] + CoA</text>
        <dbReference type="Rhea" id="RHEA:41792"/>
        <dbReference type="Rhea" id="RHEA-COMP:9623"/>
        <dbReference type="Rhea" id="RHEA-COMP:9685"/>
        <dbReference type="ChEBI" id="CHEBI:57287"/>
        <dbReference type="ChEBI" id="CHEBI:57384"/>
        <dbReference type="ChEBI" id="CHEBI:64479"/>
        <dbReference type="ChEBI" id="CHEBI:78449"/>
        <dbReference type="EC" id="2.3.1.39"/>
    </reaction>
</comment>
<accession>A0A5P8E528</accession>
<feature type="active site" evidence="7">
    <location>
        <position position="198"/>
    </location>
</feature>
<evidence type="ECO:0000259" key="8">
    <source>
        <dbReference type="SMART" id="SM00827"/>
    </source>
</evidence>
<comment type="similarity">
    <text evidence="6">Belongs to the fabD family.</text>
</comment>
<gene>
    <name evidence="9" type="primary">fabD</name>
    <name evidence="9" type="ORF">C7Y71_002890</name>
</gene>
<dbReference type="InterPro" id="IPR016035">
    <property type="entry name" value="Acyl_Trfase/lysoPLipase"/>
</dbReference>
<dbReference type="InterPro" id="IPR004410">
    <property type="entry name" value="Malonyl_CoA-ACP_transAc_FabD"/>
</dbReference>
<evidence type="ECO:0000256" key="1">
    <source>
        <dbReference type="ARBA" id="ARBA00013258"/>
    </source>
</evidence>
<dbReference type="InterPro" id="IPR001227">
    <property type="entry name" value="Ac_transferase_dom_sf"/>
</dbReference>
<dbReference type="SUPFAM" id="SSF52151">
    <property type="entry name" value="FabD/lysophospholipase-like"/>
    <property type="match status" value="1"/>
</dbReference>
<dbReference type="EMBL" id="CP033459">
    <property type="protein sequence ID" value="QFQ12052.1"/>
    <property type="molecule type" value="Genomic_DNA"/>
</dbReference>
<sequence>MKAFVFPGQGAQFVGMGKDLYEKHPIARQYFDSANDILGFDITDIMFDGTDEELKQTKVTQPAVFLHSVINALCLGDDFTPDMVAGHSLGELSALTAAGCLSFESGLMLVSARAKAMQKACELRPSTMAAIIALDDDVIEGICSEVSNGDEIVVPANYNCPGQLVISGTVDAVNTACTMLKEAGAKRALILNVSGGFHSPMMQPAKEELEAAIAATTFSAPRCPVYQNVDGEAHTDAEEIKANLIQQLTSPVRWTKEVNAMVAAGATDFIECGPGKALQGMIAKICKGNADISIRGIGE</sequence>
<dbReference type="InterPro" id="IPR014043">
    <property type="entry name" value="Acyl_transferase_dom"/>
</dbReference>
<dbReference type="GO" id="GO:0004314">
    <property type="term" value="F:[acyl-carrier-protein] S-malonyltransferase activity"/>
    <property type="evidence" value="ECO:0007669"/>
    <property type="project" value="UniProtKB-EC"/>
</dbReference>
<dbReference type="PANTHER" id="PTHR42681">
    <property type="entry name" value="MALONYL-COA-ACYL CARRIER PROTEIN TRANSACYLASE, MITOCHONDRIAL"/>
    <property type="match status" value="1"/>
</dbReference>
<dbReference type="AlphaFoldDB" id="A0A5P8E528"/>
<dbReference type="GO" id="GO:0006633">
    <property type="term" value="P:fatty acid biosynthetic process"/>
    <property type="evidence" value="ECO:0007669"/>
    <property type="project" value="TreeGrafter"/>
</dbReference>
<dbReference type="PIRSF" id="PIRSF000446">
    <property type="entry name" value="Mct"/>
    <property type="match status" value="1"/>
</dbReference>
<dbReference type="OrthoDB" id="9805460at2"/>
<dbReference type="PANTHER" id="PTHR42681:SF1">
    <property type="entry name" value="MALONYL-COA-ACYL CARRIER PROTEIN TRANSACYLASE, MITOCHONDRIAL"/>
    <property type="match status" value="1"/>
</dbReference>
<dbReference type="Gene3D" id="3.40.366.10">
    <property type="entry name" value="Malonyl-Coenzyme A Acyl Carrier Protein, domain 2"/>
    <property type="match status" value="1"/>
</dbReference>
<keyword evidence="10" id="KW-1185">Reference proteome</keyword>
<feature type="active site" evidence="7">
    <location>
        <position position="88"/>
    </location>
</feature>
<dbReference type="Pfam" id="PF00698">
    <property type="entry name" value="Acyl_transf_1"/>
    <property type="match status" value="1"/>
</dbReference>
<evidence type="ECO:0000256" key="7">
    <source>
        <dbReference type="PIRSR" id="PIRSR000446-1"/>
    </source>
</evidence>
<evidence type="ECO:0000256" key="3">
    <source>
        <dbReference type="ARBA" id="ARBA00022679"/>
    </source>
</evidence>
<feature type="domain" description="Malonyl-CoA:ACP transacylase (MAT)" evidence="8">
    <location>
        <begin position="5"/>
        <end position="297"/>
    </location>
</feature>
<dbReference type="InterPro" id="IPR050858">
    <property type="entry name" value="Mal-CoA-ACP_Trans/PKS_FabD"/>
</dbReference>
<evidence type="ECO:0000313" key="10">
    <source>
        <dbReference type="Proteomes" id="UP000249375"/>
    </source>
</evidence>
<dbReference type="InterPro" id="IPR024925">
    <property type="entry name" value="Malonyl_CoA-ACP_transAc"/>
</dbReference>
<dbReference type="SMART" id="SM00827">
    <property type="entry name" value="PKS_AT"/>
    <property type="match status" value="1"/>
</dbReference>
<keyword evidence="4 6" id="KW-0012">Acyltransferase</keyword>
<keyword evidence="3 6" id="KW-0808">Transferase</keyword>
<dbReference type="SUPFAM" id="SSF55048">
    <property type="entry name" value="Probable ACP-binding domain of malonyl-CoA ACP transacylase"/>
    <property type="match status" value="1"/>
</dbReference>
<protein>
    <recommendedName>
        <fullName evidence="2 6">Malonyl CoA-acyl carrier protein transacylase</fullName>
        <ecNumber evidence="1 6">2.3.1.39</ecNumber>
    </recommendedName>
</protein>
<name>A0A5P8E528_9BACT</name>
<dbReference type="RefSeq" id="WP_111898653.1">
    <property type="nucleotide sequence ID" value="NZ_CP033459.1"/>
</dbReference>
<dbReference type="InterPro" id="IPR016036">
    <property type="entry name" value="Malonyl_transacylase_ACP-bd"/>
</dbReference>
<organism evidence="9 10">
    <name type="scientific">Pseudoprevotella muciniphila</name>
    <dbReference type="NCBI Taxonomy" id="2133944"/>
    <lineage>
        <taxon>Bacteria</taxon>
        <taxon>Pseudomonadati</taxon>
        <taxon>Bacteroidota</taxon>
        <taxon>Bacteroidia</taxon>
        <taxon>Bacteroidales</taxon>
        <taxon>Prevotellaceae</taxon>
        <taxon>Pseudoprevotella</taxon>
    </lineage>
</organism>
<evidence type="ECO:0000313" key="9">
    <source>
        <dbReference type="EMBL" id="QFQ12052.1"/>
    </source>
</evidence>
<dbReference type="Gene3D" id="3.30.70.250">
    <property type="entry name" value="Malonyl-CoA ACP transacylase, ACP-binding"/>
    <property type="match status" value="1"/>
</dbReference>
<evidence type="ECO:0000256" key="6">
    <source>
        <dbReference type="PIRNR" id="PIRNR000446"/>
    </source>
</evidence>
<dbReference type="Proteomes" id="UP000249375">
    <property type="component" value="Chromosome"/>
</dbReference>
<dbReference type="EC" id="2.3.1.39" evidence="1 6"/>
<reference evidence="9 10" key="1">
    <citation type="submission" date="2018-11" db="EMBL/GenBank/DDBJ databases">
        <authorList>
            <person name="Na S.W."/>
            <person name="Baik M."/>
        </authorList>
    </citation>
    <scope>NUCLEOTIDE SEQUENCE [LARGE SCALE GENOMIC DNA]</scope>
    <source>
        <strain evidence="9 10">E39</strain>
    </source>
</reference>
<evidence type="ECO:0000256" key="2">
    <source>
        <dbReference type="ARBA" id="ARBA00018953"/>
    </source>
</evidence>
<dbReference type="KEGG" id="alq:C7Y71_002890"/>